<dbReference type="Proteomes" id="UP001597182">
    <property type="component" value="Unassembled WGS sequence"/>
</dbReference>
<evidence type="ECO:0000313" key="8">
    <source>
        <dbReference type="Proteomes" id="UP001597182"/>
    </source>
</evidence>
<dbReference type="EMBL" id="JBHTMB010000122">
    <property type="protein sequence ID" value="MFD1234300.1"/>
    <property type="molecule type" value="Genomic_DNA"/>
</dbReference>
<evidence type="ECO:0000313" key="7">
    <source>
        <dbReference type="EMBL" id="MFD1234300.1"/>
    </source>
</evidence>
<evidence type="ECO:0000256" key="1">
    <source>
        <dbReference type="ARBA" id="ARBA00023015"/>
    </source>
</evidence>
<dbReference type="InterPro" id="IPR050109">
    <property type="entry name" value="HTH-type_TetR-like_transc_reg"/>
</dbReference>
<dbReference type="PANTHER" id="PTHR30055">
    <property type="entry name" value="HTH-TYPE TRANSCRIPTIONAL REGULATOR RUTR"/>
    <property type="match status" value="1"/>
</dbReference>
<reference evidence="8" key="1">
    <citation type="journal article" date="2019" name="Int. J. Syst. Evol. Microbiol.">
        <title>The Global Catalogue of Microorganisms (GCM) 10K type strain sequencing project: providing services to taxonomists for standard genome sequencing and annotation.</title>
        <authorList>
            <consortium name="The Broad Institute Genomics Platform"/>
            <consortium name="The Broad Institute Genome Sequencing Center for Infectious Disease"/>
            <person name="Wu L."/>
            <person name="Ma J."/>
        </authorList>
    </citation>
    <scope>NUCLEOTIDE SEQUENCE [LARGE SCALE GENOMIC DNA]</scope>
    <source>
        <strain evidence="8">CCUG 49018</strain>
    </source>
</reference>
<keyword evidence="1" id="KW-0805">Transcription regulation</keyword>
<keyword evidence="8" id="KW-1185">Reference proteome</keyword>
<dbReference type="Pfam" id="PF17754">
    <property type="entry name" value="TetR_C_14"/>
    <property type="match status" value="1"/>
</dbReference>
<protein>
    <submittedName>
        <fullName evidence="7">TetR family transcriptional regulator</fullName>
    </submittedName>
</protein>
<feature type="DNA-binding region" description="H-T-H motif" evidence="4">
    <location>
        <begin position="37"/>
        <end position="56"/>
    </location>
</feature>
<dbReference type="PRINTS" id="PR00455">
    <property type="entry name" value="HTHTETR"/>
</dbReference>
<feature type="compositionally biased region" description="Basic and acidic residues" evidence="5">
    <location>
        <begin position="230"/>
        <end position="244"/>
    </location>
</feature>
<evidence type="ECO:0000259" key="6">
    <source>
        <dbReference type="PROSITE" id="PS50977"/>
    </source>
</evidence>
<keyword evidence="3" id="KW-0804">Transcription</keyword>
<evidence type="ECO:0000256" key="5">
    <source>
        <dbReference type="SAM" id="MobiDB-lite"/>
    </source>
</evidence>
<dbReference type="PANTHER" id="PTHR30055:SF238">
    <property type="entry name" value="MYCOFACTOCIN BIOSYNTHESIS TRANSCRIPTIONAL REGULATOR MFTR-RELATED"/>
    <property type="match status" value="1"/>
</dbReference>
<dbReference type="Gene3D" id="1.10.357.10">
    <property type="entry name" value="Tetracycline Repressor, domain 2"/>
    <property type="match status" value="1"/>
</dbReference>
<dbReference type="InterPro" id="IPR001647">
    <property type="entry name" value="HTH_TetR"/>
</dbReference>
<dbReference type="Gene3D" id="1.10.10.60">
    <property type="entry name" value="Homeodomain-like"/>
    <property type="match status" value="1"/>
</dbReference>
<comment type="caution">
    <text evidence="7">The sequence shown here is derived from an EMBL/GenBank/DDBJ whole genome shotgun (WGS) entry which is preliminary data.</text>
</comment>
<gene>
    <name evidence="7" type="ORF">ACFQ34_13500</name>
</gene>
<keyword evidence="2 4" id="KW-0238">DNA-binding</keyword>
<feature type="domain" description="HTH tetR-type" evidence="6">
    <location>
        <begin position="14"/>
        <end position="74"/>
    </location>
</feature>
<proteinExistence type="predicted"/>
<organism evidence="7 8">
    <name type="scientific">Pseudonocardia benzenivorans</name>
    <dbReference type="NCBI Taxonomy" id="228005"/>
    <lineage>
        <taxon>Bacteria</taxon>
        <taxon>Bacillati</taxon>
        <taxon>Actinomycetota</taxon>
        <taxon>Actinomycetes</taxon>
        <taxon>Pseudonocardiales</taxon>
        <taxon>Pseudonocardiaceae</taxon>
        <taxon>Pseudonocardia</taxon>
    </lineage>
</organism>
<dbReference type="SUPFAM" id="SSF46689">
    <property type="entry name" value="Homeodomain-like"/>
    <property type="match status" value="1"/>
</dbReference>
<dbReference type="InterPro" id="IPR009057">
    <property type="entry name" value="Homeodomain-like_sf"/>
</dbReference>
<dbReference type="Pfam" id="PF00440">
    <property type="entry name" value="TetR_N"/>
    <property type="match status" value="1"/>
</dbReference>
<feature type="region of interest" description="Disordered" evidence="5">
    <location>
        <begin position="215"/>
        <end position="244"/>
    </location>
</feature>
<sequence length="244" mass="26696">MRPPNPGLRERKKARTRAELQRHALRLFREQGFAETTVDEIAAAADVSRSTFFRYFATKEDVVLFDDVDPLMAEAFAELPPDTPLLTALRTGVTTAFRRLPPEKRELEEVRMALVRSAPELQAAARERSGLTVTAIADQVADTYGRPHDDLDVLLFAGVVAGARLAAQALADRSGEAYIDVLDRVMMRLEDGLPLRELTIGEGSARLAAGIADRAARSDDATGGASGGAPDHRPDAPRREQHRM</sequence>
<name>A0ABW3VHY3_9PSEU</name>
<dbReference type="RefSeq" id="WP_346091956.1">
    <property type="nucleotide sequence ID" value="NZ_BAABKS010000047.1"/>
</dbReference>
<evidence type="ECO:0000256" key="4">
    <source>
        <dbReference type="PROSITE-ProRule" id="PRU00335"/>
    </source>
</evidence>
<accession>A0ABW3VHY3</accession>
<dbReference type="InterPro" id="IPR041347">
    <property type="entry name" value="MftR_C"/>
</dbReference>
<evidence type="ECO:0000256" key="3">
    <source>
        <dbReference type="ARBA" id="ARBA00023163"/>
    </source>
</evidence>
<dbReference type="PROSITE" id="PS50977">
    <property type="entry name" value="HTH_TETR_2"/>
    <property type="match status" value="1"/>
</dbReference>
<evidence type="ECO:0000256" key="2">
    <source>
        <dbReference type="ARBA" id="ARBA00023125"/>
    </source>
</evidence>